<evidence type="ECO:0000256" key="4">
    <source>
        <dbReference type="ARBA" id="ARBA00022692"/>
    </source>
</evidence>
<dbReference type="Proteomes" id="UP000183868">
    <property type="component" value="Chromosome"/>
</dbReference>
<reference evidence="11 12" key="1">
    <citation type="submission" date="2011-09" db="EMBL/GenBank/DDBJ databases">
        <title>The permanent draft genome of Caldithrix abyssi DSM 13497.</title>
        <authorList>
            <consortium name="US DOE Joint Genome Institute (JGI-PGF)"/>
            <person name="Lucas S."/>
            <person name="Han J."/>
            <person name="Lapidus A."/>
            <person name="Bruce D."/>
            <person name="Goodwin L."/>
            <person name="Pitluck S."/>
            <person name="Peters L."/>
            <person name="Kyrpides N."/>
            <person name="Mavromatis K."/>
            <person name="Ivanova N."/>
            <person name="Mikhailova N."/>
            <person name="Chertkov O."/>
            <person name="Detter J.C."/>
            <person name="Tapia R."/>
            <person name="Han C."/>
            <person name="Land M."/>
            <person name="Hauser L."/>
            <person name="Markowitz V."/>
            <person name="Cheng J.-F."/>
            <person name="Hugenholtz P."/>
            <person name="Woyke T."/>
            <person name="Wu D."/>
            <person name="Spring S."/>
            <person name="Brambilla E."/>
            <person name="Klenk H.-P."/>
            <person name="Eisen J.A."/>
        </authorList>
    </citation>
    <scope>NUCLEOTIDE SEQUENCE [LARGE SCALE GENOMIC DNA]</scope>
    <source>
        <strain evidence="11 12">DSM 13497</strain>
    </source>
</reference>
<evidence type="ECO:0000256" key="2">
    <source>
        <dbReference type="ARBA" id="ARBA00022448"/>
    </source>
</evidence>
<keyword evidence="6 8" id="KW-0472">Membrane</keyword>
<keyword evidence="12" id="KW-1185">Reference proteome</keyword>
<evidence type="ECO:0000256" key="3">
    <source>
        <dbReference type="ARBA" id="ARBA00022452"/>
    </source>
</evidence>
<feature type="domain" description="TonB-dependent receptor plug" evidence="9">
    <location>
        <begin position="125"/>
        <end position="224"/>
    </location>
</feature>
<evidence type="ECO:0000256" key="1">
    <source>
        <dbReference type="ARBA" id="ARBA00004571"/>
    </source>
</evidence>
<evidence type="ECO:0000259" key="9">
    <source>
        <dbReference type="Pfam" id="PF07715"/>
    </source>
</evidence>
<evidence type="ECO:0000313" key="12">
    <source>
        <dbReference type="Proteomes" id="UP000004671"/>
    </source>
</evidence>
<evidence type="ECO:0000256" key="8">
    <source>
        <dbReference type="PROSITE-ProRule" id="PRU01360"/>
    </source>
</evidence>
<evidence type="ECO:0000256" key="6">
    <source>
        <dbReference type="ARBA" id="ARBA00023136"/>
    </source>
</evidence>
<dbReference type="Pfam" id="PF13715">
    <property type="entry name" value="CarbopepD_reg_2"/>
    <property type="match status" value="1"/>
</dbReference>
<name>H1XSL8_CALAY</name>
<keyword evidence="2 8" id="KW-0813">Transport</keyword>
<dbReference type="PROSITE" id="PS52016">
    <property type="entry name" value="TONB_DEPENDENT_REC_3"/>
    <property type="match status" value="1"/>
</dbReference>
<evidence type="ECO:0000313" key="10">
    <source>
        <dbReference type="EMBL" id="APF18576.1"/>
    </source>
</evidence>
<dbReference type="InterPro" id="IPR008969">
    <property type="entry name" value="CarboxyPept-like_regulatory"/>
</dbReference>
<dbReference type="AlphaFoldDB" id="H1XSL8"/>
<keyword evidence="4 8" id="KW-0812">Transmembrane</keyword>
<dbReference type="Gene3D" id="2.40.170.20">
    <property type="entry name" value="TonB-dependent receptor, beta-barrel domain"/>
    <property type="match status" value="1"/>
</dbReference>
<proteinExistence type="inferred from homology"/>
<dbReference type="InterPro" id="IPR039426">
    <property type="entry name" value="TonB-dep_rcpt-like"/>
</dbReference>
<keyword evidence="7 8" id="KW-0998">Cell outer membrane</keyword>
<dbReference type="EMBL" id="CM001402">
    <property type="protein sequence ID" value="EHO42566.1"/>
    <property type="molecule type" value="Genomic_DNA"/>
</dbReference>
<dbReference type="PaxDb" id="880073-Calab_2959"/>
<dbReference type="PANTHER" id="PTHR30069:SF29">
    <property type="entry name" value="HEMOGLOBIN AND HEMOGLOBIN-HAPTOGLOBIN-BINDING PROTEIN 1-RELATED"/>
    <property type="match status" value="1"/>
</dbReference>
<keyword evidence="3 8" id="KW-1134">Transmembrane beta strand</keyword>
<dbReference type="KEGG" id="caby:Cabys_1827"/>
<dbReference type="Proteomes" id="UP000004671">
    <property type="component" value="Chromosome"/>
</dbReference>
<organism evidence="11 12">
    <name type="scientific">Caldithrix abyssi DSM 13497</name>
    <dbReference type="NCBI Taxonomy" id="880073"/>
    <lineage>
        <taxon>Bacteria</taxon>
        <taxon>Pseudomonadati</taxon>
        <taxon>Calditrichota</taxon>
        <taxon>Calditrichia</taxon>
        <taxon>Calditrichales</taxon>
        <taxon>Calditrichaceae</taxon>
        <taxon>Caldithrix</taxon>
    </lineage>
</organism>
<evidence type="ECO:0000256" key="7">
    <source>
        <dbReference type="ARBA" id="ARBA00023237"/>
    </source>
</evidence>
<dbReference type="InParanoid" id="H1XSL8"/>
<dbReference type="GO" id="GO:0009279">
    <property type="term" value="C:cell outer membrane"/>
    <property type="evidence" value="ECO:0007669"/>
    <property type="project" value="UniProtKB-SubCell"/>
</dbReference>
<dbReference type="Gene3D" id="2.170.130.10">
    <property type="entry name" value="TonB-dependent receptor, plug domain"/>
    <property type="match status" value="1"/>
</dbReference>
<dbReference type="InterPro" id="IPR037066">
    <property type="entry name" value="Plug_dom_sf"/>
</dbReference>
<accession>H1XSL8</accession>
<dbReference type="InterPro" id="IPR036942">
    <property type="entry name" value="Beta-barrel_TonB_sf"/>
</dbReference>
<dbReference type="GO" id="GO:0044718">
    <property type="term" value="P:siderophore transmembrane transport"/>
    <property type="evidence" value="ECO:0007669"/>
    <property type="project" value="TreeGrafter"/>
</dbReference>
<gene>
    <name evidence="10" type="ORF">Cabys_1827</name>
    <name evidence="11" type="ORF">Calab_2959</name>
</gene>
<evidence type="ECO:0000313" key="11">
    <source>
        <dbReference type="EMBL" id="EHO42566.1"/>
    </source>
</evidence>
<dbReference type="SUPFAM" id="SSF49464">
    <property type="entry name" value="Carboxypeptidase regulatory domain-like"/>
    <property type="match status" value="1"/>
</dbReference>
<comment type="similarity">
    <text evidence="8">Belongs to the TonB-dependent receptor family.</text>
</comment>
<evidence type="ECO:0000313" key="13">
    <source>
        <dbReference type="Proteomes" id="UP000183868"/>
    </source>
</evidence>
<dbReference type="InterPro" id="IPR012910">
    <property type="entry name" value="Plug_dom"/>
</dbReference>
<protein>
    <submittedName>
        <fullName evidence="10">Outer membrane receptor for ferrienterochelin and colicins</fullName>
    </submittedName>
    <submittedName>
        <fullName evidence="11">TonB-dependent receptor</fullName>
    </submittedName>
</protein>
<sequence precursor="true">MNTLWQRILFVLILLLAGNLIAGNTGKIAGTVVDANTGEPVPGANIILSGTYYGASSDINGEFFIINIPPGKYDVECIVIGYQKTIMKNVLVQSDQTTMLNFRIREQTLDLDEAIEVVAERAMVQKDLTSSKKVTTAEEIKSIPAETFTQVLATQAGVTRGADGALHIRGGRSNEIAYLMDGVSVANPYNTNGLGTSVANNAIQELTVVSGAFNAEYGNAMSGVVNITTKDGGKKFEGSLTGYTGDYVSAHDDIFLNIDQVKPFSNKTIEGTLSGPIPIARDKVTFFFSGKYTDSEGYLYGVREHDPADSANFQGRVEEYFVETEEKVFERRERFIDEWYIERGGDGKIVPMNPSWSYNMLGKLKINLTPSLVLRIESIYNRSWWKQYTHDYKYNPDGDYQYNTRSYHHAVKLMHSLSPSTYYEFRLAYNQRKYEQYVYKNPYDPRYVPTDKIVGSPGGRTFVFGGTRMDHVHQKSKSYISKFDITSQVNNRHQVKTGFEWRLHRLQNETFTILYDRINYNSPTVLGLDSPTHDYYDRWPEEFSAYIQDKIEYESMIINVGVRYDYFNAKSKYAKDLLHPDGELAEATPKHMVSPRLGVSFPITAKGIIHFSYGHFSQMPAFSALYVNPDFELPKSGVPTFGNANLRPQKTVMYEIGLQQQLTNDIAINITGFYRDIRDLLTRQRIKFQSREGDLRDYRVYVNQDYGNVKGITLSLKKKITKQTPVGFSLDYTYQVAEGNDNDTDAFFYNSLSGLATIKEIVPLDWDQPHNLYAVVTVAPSDRFTTSIIGKISSGYPYSPFIYNKDFNYDIKPNSDRKPLQRYVDIQSSYRFTVGGYHVTFFTKIYNLFDTLNERYVYDDTGRATYTFANRSQEETDTLIKHYGEPGVHEWTDYINRPHYYTAPREVRLGVTVEF</sequence>
<dbReference type="SUPFAM" id="SSF56935">
    <property type="entry name" value="Porins"/>
    <property type="match status" value="1"/>
</dbReference>
<dbReference type="GO" id="GO:0015344">
    <property type="term" value="F:siderophore uptake transmembrane transporter activity"/>
    <property type="evidence" value="ECO:0007669"/>
    <property type="project" value="TreeGrafter"/>
</dbReference>
<dbReference type="PANTHER" id="PTHR30069">
    <property type="entry name" value="TONB-DEPENDENT OUTER MEMBRANE RECEPTOR"/>
    <property type="match status" value="1"/>
</dbReference>
<dbReference type="EMBL" id="CP018099">
    <property type="protein sequence ID" value="APF18576.1"/>
    <property type="molecule type" value="Genomic_DNA"/>
</dbReference>
<keyword evidence="11" id="KW-0675">Receptor</keyword>
<keyword evidence="5" id="KW-0732">Signal</keyword>
<dbReference type="Pfam" id="PF07715">
    <property type="entry name" value="Plug"/>
    <property type="match status" value="1"/>
</dbReference>
<reference evidence="10 13" key="2">
    <citation type="submission" date="2016-11" db="EMBL/GenBank/DDBJ databases">
        <title>Genomic analysis of Caldithrix abyssi and proposal of a novel bacterial phylum Caldithrichaeota.</title>
        <authorList>
            <person name="Kublanov I."/>
            <person name="Sigalova O."/>
            <person name="Gavrilov S."/>
            <person name="Lebedinsky A."/>
            <person name="Ivanova N."/>
            <person name="Daum C."/>
            <person name="Reddy T."/>
            <person name="Klenk H.P."/>
            <person name="Goker M."/>
            <person name="Reva O."/>
            <person name="Miroshnichenko M."/>
            <person name="Kyprides N."/>
            <person name="Woyke T."/>
            <person name="Gelfand M."/>
        </authorList>
    </citation>
    <scope>NUCLEOTIDE SEQUENCE [LARGE SCALE GENOMIC DNA]</scope>
    <source>
        <strain evidence="10 13">LF13</strain>
    </source>
</reference>
<comment type="subcellular location">
    <subcellularLocation>
        <location evidence="1 8">Cell outer membrane</location>
        <topology evidence="1 8">Multi-pass membrane protein</topology>
    </subcellularLocation>
</comment>
<dbReference type="HOGENOM" id="CLU_012116_0_0_0"/>
<dbReference type="STRING" id="880073.Cabys_1827"/>
<dbReference type="eggNOG" id="COG4771">
    <property type="taxonomic scope" value="Bacteria"/>
</dbReference>
<evidence type="ECO:0000256" key="5">
    <source>
        <dbReference type="ARBA" id="ARBA00022729"/>
    </source>
</evidence>
<dbReference type="Gene3D" id="2.60.40.1120">
    <property type="entry name" value="Carboxypeptidase-like, regulatory domain"/>
    <property type="match status" value="1"/>
</dbReference>
<dbReference type="RefSeq" id="WP_006929923.1">
    <property type="nucleotide sequence ID" value="NZ_CM001402.1"/>
</dbReference>